<reference evidence="2 3" key="1">
    <citation type="submission" date="2018-11" db="EMBL/GenBank/DDBJ databases">
        <title>Sequencing the genomes of 1000 actinobacteria strains.</title>
        <authorList>
            <person name="Klenk H.-P."/>
        </authorList>
    </citation>
    <scope>NUCLEOTIDE SEQUENCE [LARGE SCALE GENOMIC DNA]</scope>
    <source>
        <strain evidence="2 3">DSM 12652</strain>
    </source>
</reference>
<gene>
    <name evidence="2" type="ORF">EDD33_1986</name>
</gene>
<keyword evidence="1" id="KW-1133">Transmembrane helix</keyword>
<comment type="caution">
    <text evidence="2">The sequence shown here is derived from an EMBL/GenBank/DDBJ whole genome shotgun (WGS) entry which is preliminary data.</text>
</comment>
<accession>A0A3N2CUB5</accession>
<sequence length="95" mass="9730">MIGKLIVLDIKNVCAQAPAGIEPYTDLLMGWVKYGVAAVIIAAGFISVGAIVVGRLGAMSRASQMGASGLVYVVLAAIGYVTIYGILWAIVGKGC</sequence>
<protein>
    <submittedName>
        <fullName evidence="2">Uncharacterized protein</fullName>
    </submittedName>
</protein>
<dbReference type="Proteomes" id="UP000281738">
    <property type="component" value="Unassembled WGS sequence"/>
</dbReference>
<keyword evidence="1" id="KW-0472">Membrane</keyword>
<name>A0A3N2CUB5_9ACTN</name>
<keyword evidence="3" id="KW-1185">Reference proteome</keyword>
<organism evidence="2 3">
    <name type="scientific">Nocardioides aurantiacus</name>
    <dbReference type="NCBI Taxonomy" id="86796"/>
    <lineage>
        <taxon>Bacteria</taxon>
        <taxon>Bacillati</taxon>
        <taxon>Actinomycetota</taxon>
        <taxon>Actinomycetes</taxon>
        <taxon>Propionibacteriales</taxon>
        <taxon>Nocardioidaceae</taxon>
        <taxon>Nocardioides</taxon>
    </lineage>
</organism>
<dbReference type="EMBL" id="RKHO01000001">
    <property type="protein sequence ID" value="ROR91125.1"/>
    <property type="molecule type" value="Genomic_DNA"/>
</dbReference>
<dbReference type="AlphaFoldDB" id="A0A3N2CUB5"/>
<evidence type="ECO:0000256" key="1">
    <source>
        <dbReference type="SAM" id="Phobius"/>
    </source>
</evidence>
<evidence type="ECO:0000313" key="2">
    <source>
        <dbReference type="EMBL" id="ROR91125.1"/>
    </source>
</evidence>
<feature type="transmembrane region" description="Helical" evidence="1">
    <location>
        <begin position="70"/>
        <end position="91"/>
    </location>
</feature>
<evidence type="ECO:0000313" key="3">
    <source>
        <dbReference type="Proteomes" id="UP000281738"/>
    </source>
</evidence>
<feature type="transmembrane region" description="Helical" evidence="1">
    <location>
        <begin position="34"/>
        <end position="58"/>
    </location>
</feature>
<proteinExistence type="predicted"/>
<keyword evidence="1" id="KW-0812">Transmembrane</keyword>
<dbReference type="RefSeq" id="WP_246003449.1">
    <property type="nucleotide sequence ID" value="NZ_RKHO01000001.1"/>
</dbReference>